<evidence type="ECO:0000313" key="2">
    <source>
        <dbReference type="EMBL" id="OBJ82165.1"/>
    </source>
</evidence>
<evidence type="ECO:0000313" key="3">
    <source>
        <dbReference type="Proteomes" id="UP000093925"/>
    </source>
</evidence>
<protein>
    <submittedName>
        <fullName evidence="2">Uncharacterized protein</fullName>
    </submittedName>
</protein>
<sequence length="64" mass="7039">MLSRSERPSVDQHDKEKPVGVPADAREPTEEQLAEEAQLEQQAVDPDAPGAQQSADQLADESRR</sequence>
<feature type="compositionally biased region" description="Basic and acidic residues" evidence="1">
    <location>
        <begin position="1"/>
        <end position="29"/>
    </location>
</feature>
<dbReference type="Proteomes" id="UP000093925">
    <property type="component" value="Unassembled WGS sequence"/>
</dbReference>
<gene>
    <name evidence="2" type="ORF">A5640_22750</name>
</gene>
<feature type="region of interest" description="Disordered" evidence="1">
    <location>
        <begin position="1"/>
        <end position="64"/>
    </location>
</feature>
<name>A0A1A3DDL1_MYCAS</name>
<comment type="caution">
    <text evidence="2">The sequence shown here is derived from an EMBL/GenBank/DDBJ whole genome shotgun (WGS) entry which is preliminary data.</text>
</comment>
<dbReference type="EMBL" id="LZLM01000115">
    <property type="protein sequence ID" value="OBJ82165.1"/>
    <property type="molecule type" value="Genomic_DNA"/>
</dbReference>
<organism evidence="2 3">
    <name type="scientific">Mycobacterium asiaticum</name>
    <dbReference type="NCBI Taxonomy" id="1790"/>
    <lineage>
        <taxon>Bacteria</taxon>
        <taxon>Bacillati</taxon>
        <taxon>Actinomycetota</taxon>
        <taxon>Actinomycetes</taxon>
        <taxon>Mycobacteriales</taxon>
        <taxon>Mycobacteriaceae</taxon>
        <taxon>Mycobacterium</taxon>
    </lineage>
</organism>
<evidence type="ECO:0000256" key="1">
    <source>
        <dbReference type="SAM" id="MobiDB-lite"/>
    </source>
</evidence>
<reference evidence="2 3" key="1">
    <citation type="submission" date="2016-06" db="EMBL/GenBank/DDBJ databases">
        <authorList>
            <person name="Kjaerup R.B."/>
            <person name="Dalgaard T.S."/>
            <person name="Juul-Madsen H.R."/>
        </authorList>
    </citation>
    <scope>NUCLEOTIDE SEQUENCE [LARGE SCALE GENOMIC DNA]</scope>
    <source>
        <strain evidence="2 3">1276495.2</strain>
    </source>
</reference>
<accession>A0A1A3DDL1</accession>
<proteinExistence type="predicted"/>
<dbReference type="AlphaFoldDB" id="A0A1A3DDL1"/>